<name>A0AAV6VJY5_9ARAC</name>
<proteinExistence type="predicted"/>
<evidence type="ECO:0000259" key="2">
    <source>
        <dbReference type="Pfam" id="PF01425"/>
    </source>
</evidence>
<dbReference type="Gene3D" id="3.90.1300.10">
    <property type="entry name" value="Amidase signature (AS) domain"/>
    <property type="match status" value="1"/>
</dbReference>
<dbReference type="SUPFAM" id="SSF75304">
    <property type="entry name" value="Amidase signature (AS) enzymes"/>
    <property type="match status" value="1"/>
</dbReference>
<feature type="domain" description="Amidase" evidence="2">
    <location>
        <begin position="73"/>
        <end position="505"/>
    </location>
</feature>
<dbReference type="InterPro" id="IPR036928">
    <property type="entry name" value="AS_sf"/>
</dbReference>
<dbReference type="EMBL" id="JAFNEN010000071">
    <property type="protein sequence ID" value="KAG8196358.1"/>
    <property type="molecule type" value="Genomic_DNA"/>
</dbReference>
<evidence type="ECO:0000313" key="3">
    <source>
        <dbReference type="EMBL" id="KAG8196358.1"/>
    </source>
</evidence>
<sequence>MAIYNYIVIYSAQLLHFILRFTHPLSEYVLNFIYRLVMGKAKPLPPIENPILLLSAMELAAKIRKKQGKWGLRAKQVNPLLNAIVDDSYDEALKEAKAVDIMLSKTTKSVEEIVAETPLLGIPFTCKEVIGIKGLSQTNGIVKSRDHIADVDCHAAACYRKAGAIPIGVTNVPEISLWWETDNCIRGMTVNPYDNIRTVGGSTGGEGAIITAAGSIMGIGTDIGGSIRLPSAFCGIYGHKPSRGIVSNWGAFPWCHLTPDRRDTRPTKDFVSTGPMCRYATDLPHLLKVLSDNDSRLKLDEKVDFKKVKVYYIKEIPGILQGATRDIKNSIVKAAKHFEETYNTKTIPIFFDELSDAFEIWLSKFTQVEAPTVATYIKNQSGSFHPCLEFLKYILGRSNHTLPLIFSSFAFAPKKDRHYNLCLQKFDDLLKKFETIFEDDSIVLFPTHPEPAPHYLMTLPKIPNVGYTGIFNVLGFPVTAIPGGMTQGVPFGIQAISGQFKDHLTIAAAIELDKVFGGWKSPCPVNV</sequence>
<dbReference type="GO" id="GO:0012505">
    <property type="term" value="C:endomembrane system"/>
    <property type="evidence" value="ECO:0007669"/>
    <property type="project" value="TreeGrafter"/>
</dbReference>
<organism evidence="3 4">
    <name type="scientific">Oedothorax gibbosus</name>
    <dbReference type="NCBI Taxonomy" id="931172"/>
    <lineage>
        <taxon>Eukaryota</taxon>
        <taxon>Metazoa</taxon>
        <taxon>Ecdysozoa</taxon>
        <taxon>Arthropoda</taxon>
        <taxon>Chelicerata</taxon>
        <taxon>Arachnida</taxon>
        <taxon>Araneae</taxon>
        <taxon>Araneomorphae</taxon>
        <taxon>Entelegynae</taxon>
        <taxon>Araneoidea</taxon>
        <taxon>Linyphiidae</taxon>
        <taxon>Erigoninae</taxon>
        <taxon>Oedothorax</taxon>
    </lineage>
</organism>
<dbReference type="AlphaFoldDB" id="A0AAV6VJY5"/>
<protein>
    <recommendedName>
        <fullName evidence="2">Amidase domain-containing protein</fullName>
    </recommendedName>
</protein>
<dbReference type="InterPro" id="IPR052739">
    <property type="entry name" value="FAAH2"/>
</dbReference>
<feature type="active site" description="Charge relay system" evidence="1">
    <location>
        <position position="127"/>
    </location>
</feature>
<dbReference type="PANTHER" id="PTHR43372">
    <property type="entry name" value="FATTY-ACID AMIDE HYDROLASE"/>
    <property type="match status" value="1"/>
</dbReference>
<keyword evidence="4" id="KW-1185">Reference proteome</keyword>
<gene>
    <name evidence="3" type="ORF">JTE90_009577</name>
</gene>
<dbReference type="Pfam" id="PF01425">
    <property type="entry name" value="Amidase"/>
    <property type="match status" value="1"/>
</dbReference>
<feature type="active site" description="Charge relay system" evidence="1">
    <location>
        <position position="202"/>
    </location>
</feature>
<comment type="caution">
    <text evidence="3">The sequence shown here is derived from an EMBL/GenBank/DDBJ whole genome shotgun (WGS) entry which is preliminary data.</text>
</comment>
<dbReference type="PANTHER" id="PTHR43372:SF4">
    <property type="entry name" value="FATTY-ACID AMIDE HYDROLASE 2"/>
    <property type="match status" value="1"/>
</dbReference>
<feature type="active site" description="Acyl-ester intermediate" evidence="1">
    <location>
        <position position="226"/>
    </location>
</feature>
<evidence type="ECO:0000256" key="1">
    <source>
        <dbReference type="PIRSR" id="PIRSR001221-1"/>
    </source>
</evidence>
<accession>A0AAV6VJY5</accession>
<dbReference type="InterPro" id="IPR023631">
    <property type="entry name" value="Amidase_dom"/>
</dbReference>
<evidence type="ECO:0000313" key="4">
    <source>
        <dbReference type="Proteomes" id="UP000827092"/>
    </source>
</evidence>
<dbReference type="Proteomes" id="UP000827092">
    <property type="component" value="Unassembled WGS sequence"/>
</dbReference>
<reference evidence="3 4" key="1">
    <citation type="journal article" date="2022" name="Nat. Ecol. Evol.">
        <title>A masculinizing supergene underlies an exaggerated male reproductive morph in a spider.</title>
        <authorList>
            <person name="Hendrickx F."/>
            <person name="De Corte Z."/>
            <person name="Sonet G."/>
            <person name="Van Belleghem S.M."/>
            <person name="Kostlbacher S."/>
            <person name="Vangestel C."/>
        </authorList>
    </citation>
    <scope>NUCLEOTIDE SEQUENCE [LARGE SCALE GENOMIC DNA]</scope>
    <source>
        <strain evidence="3">W744_W776</strain>
    </source>
</reference>